<dbReference type="PANTHER" id="PTHR32319:SF0">
    <property type="entry name" value="BACTERIAL HEMOLYSIN-LIKE PROTEIN"/>
    <property type="match status" value="1"/>
</dbReference>
<dbReference type="Pfam" id="PF01479">
    <property type="entry name" value="S4"/>
    <property type="match status" value="1"/>
</dbReference>
<dbReference type="Pfam" id="PF01728">
    <property type="entry name" value="FtsJ"/>
    <property type="match status" value="1"/>
</dbReference>
<dbReference type="Gene3D" id="3.40.50.150">
    <property type="entry name" value="Vaccinia Virus protein VP39"/>
    <property type="match status" value="1"/>
</dbReference>
<proteinExistence type="inferred from homology"/>
<dbReference type="InterPro" id="IPR002877">
    <property type="entry name" value="RNA_MeTrfase_FtsJ_dom"/>
</dbReference>
<organism evidence="5 6">
    <name type="scientific">Candidatus Segetimicrobium genomatis</name>
    <dbReference type="NCBI Taxonomy" id="2569760"/>
    <lineage>
        <taxon>Bacteria</taxon>
        <taxon>Bacillati</taxon>
        <taxon>Candidatus Sysuimicrobiota</taxon>
        <taxon>Candidatus Sysuimicrobiia</taxon>
        <taxon>Candidatus Sysuimicrobiales</taxon>
        <taxon>Candidatus Segetimicrobiaceae</taxon>
        <taxon>Candidatus Segetimicrobium</taxon>
    </lineage>
</organism>
<dbReference type="GO" id="GO:0032259">
    <property type="term" value="P:methylation"/>
    <property type="evidence" value="ECO:0007669"/>
    <property type="project" value="UniProtKB-KW"/>
</dbReference>
<evidence type="ECO:0000313" key="6">
    <source>
        <dbReference type="Proteomes" id="UP000320048"/>
    </source>
</evidence>
<dbReference type="InterPro" id="IPR029063">
    <property type="entry name" value="SAM-dependent_MTases_sf"/>
</dbReference>
<sequence length="243" mass="25484">MPGDRLDQWLVSRGHAATKSEAQAIIMAGRVTVDGRPAEKPGRRVTSGMAVRVRPRDGGYVSRGGVKLAHALADCLLRAGASRVYAVDVGRGQLAWSLRTDPRVVCLEGINARYLSTDQIGGPCDLVTADLAFISLRLVWRPIAGVLSGGGAVIALVKPQFEAGRDRVGRGGVVRDPAVHREVLGAVLEAARPSGLHPLGVTPSPLAGPAGNLEYLAYLRRGDGEGLAPQALDAAVAQAWSRP</sequence>
<dbReference type="InterPro" id="IPR047048">
    <property type="entry name" value="TlyA"/>
</dbReference>
<evidence type="ECO:0000259" key="4">
    <source>
        <dbReference type="SMART" id="SM00363"/>
    </source>
</evidence>
<dbReference type="PANTHER" id="PTHR32319">
    <property type="entry name" value="BACTERIAL HEMOLYSIN-LIKE PROTEIN"/>
    <property type="match status" value="1"/>
</dbReference>
<dbReference type="SUPFAM" id="SSF53335">
    <property type="entry name" value="S-adenosyl-L-methionine-dependent methyltransferases"/>
    <property type="match status" value="1"/>
</dbReference>
<comment type="similarity">
    <text evidence="2">Belongs to the TlyA family.</text>
</comment>
<evidence type="ECO:0000256" key="1">
    <source>
        <dbReference type="ARBA" id="ARBA00022884"/>
    </source>
</evidence>
<dbReference type="SMART" id="SM00363">
    <property type="entry name" value="S4"/>
    <property type="match status" value="1"/>
</dbReference>
<protein>
    <submittedName>
        <fullName evidence="5">TlyA family RNA methyltransferase</fullName>
    </submittedName>
</protein>
<dbReference type="SUPFAM" id="SSF55174">
    <property type="entry name" value="Alpha-L RNA-binding motif"/>
    <property type="match status" value="1"/>
</dbReference>
<keyword evidence="5" id="KW-0489">Methyltransferase</keyword>
<dbReference type="Proteomes" id="UP000320048">
    <property type="component" value="Unassembled WGS sequence"/>
</dbReference>
<reference evidence="5 6" key="1">
    <citation type="journal article" date="2019" name="Nat. Microbiol.">
        <title>Mediterranean grassland soil C-N compound turnover is dependent on rainfall and depth, and is mediated by genomically divergent microorganisms.</title>
        <authorList>
            <person name="Diamond S."/>
            <person name="Andeer P.F."/>
            <person name="Li Z."/>
            <person name="Crits-Christoph A."/>
            <person name="Burstein D."/>
            <person name="Anantharaman K."/>
            <person name="Lane K.R."/>
            <person name="Thomas B.C."/>
            <person name="Pan C."/>
            <person name="Northen T.R."/>
            <person name="Banfield J.F."/>
        </authorList>
    </citation>
    <scope>NUCLEOTIDE SEQUENCE [LARGE SCALE GENOMIC DNA]</scope>
    <source>
        <strain evidence="5">NP_7</strain>
    </source>
</reference>
<dbReference type="InterPro" id="IPR002942">
    <property type="entry name" value="S4_RNA-bd"/>
</dbReference>
<name>A0A537J5Z7_9BACT</name>
<evidence type="ECO:0000256" key="2">
    <source>
        <dbReference type="ARBA" id="ARBA00029460"/>
    </source>
</evidence>
<dbReference type="GO" id="GO:0003723">
    <property type="term" value="F:RNA binding"/>
    <property type="evidence" value="ECO:0007669"/>
    <property type="project" value="UniProtKB-KW"/>
</dbReference>
<feature type="domain" description="RNA-binding S4" evidence="4">
    <location>
        <begin position="4"/>
        <end position="69"/>
    </location>
</feature>
<dbReference type="CDD" id="cd00165">
    <property type="entry name" value="S4"/>
    <property type="match status" value="1"/>
</dbReference>
<dbReference type="PROSITE" id="PS50889">
    <property type="entry name" value="S4"/>
    <property type="match status" value="1"/>
</dbReference>
<accession>A0A537J5Z7</accession>
<dbReference type="Gene3D" id="3.10.290.10">
    <property type="entry name" value="RNA-binding S4 domain"/>
    <property type="match status" value="1"/>
</dbReference>
<dbReference type="InterPro" id="IPR036986">
    <property type="entry name" value="S4_RNA-bd_sf"/>
</dbReference>
<evidence type="ECO:0000256" key="3">
    <source>
        <dbReference type="PROSITE-ProRule" id="PRU00182"/>
    </source>
</evidence>
<keyword evidence="1 3" id="KW-0694">RNA-binding</keyword>
<dbReference type="GO" id="GO:0008168">
    <property type="term" value="F:methyltransferase activity"/>
    <property type="evidence" value="ECO:0007669"/>
    <property type="project" value="UniProtKB-KW"/>
</dbReference>
<dbReference type="EMBL" id="VBAO01000344">
    <property type="protein sequence ID" value="TMI78772.1"/>
    <property type="molecule type" value="Genomic_DNA"/>
</dbReference>
<evidence type="ECO:0000313" key="5">
    <source>
        <dbReference type="EMBL" id="TMI78772.1"/>
    </source>
</evidence>
<comment type="caution">
    <text evidence="5">The sequence shown here is derived from an EMBL/GenBank/DDBJ whole genome shotgun (WGS) entry which is preliminary data.</text>
</comment>
<gene>
    <name evidence="5" type="ORF">E6H04_11840</name>
</gene>
<keyword evidence="5" id="KW-0808">Transferase</keyword>
<dbReference type="AlphaFoldDB" id="A0A537J5Z7"/>